<dbReference type="EMBL" id="MU277189">
    <property type="protein sequence ID" value="KAI0067680.1"/>
    <property type="molecule type" value="Genomic_DNA"/>
</dbReference>
<name>A0ACB8TH19_9AGAM</name>
<reference evidence="1" key="2">
    <citation type="journal article" date="2022" name="New Phytol.">
        <title>Evolutionary transition to the ectomycorrhizal habit in the genomes of a hyperdiverse lineage of mushroom-forming fungi.</title>
        <authorList>
            <person name="Looney B."/>
            <person name="Miyauchi S."/>
            <person name="Morin E."/>
            <person name="Drula E."/>
            <person name="Courty P.E."/>
            <person name="Kohler A."/>
            <person name="Kuo A."/>
            <person name="LaButti K."/>
            <person name="Pangilinan J."/>
            <person name="Lipzen A."/>
            <person name="Riley R."/>
            <person name="Andreopoulos W."/>
            <person name="He G."/>
            <person name="Johnson J."/>
            <person name="Nolan M."/>
            <person name="Tritt A."/>
            <person name="Barry K.W."/>
            <person name="Grigoriev I.V."/>
            <person name="Nagy L.G."/>
            <person name="Hibbett D."/>
            <person name="Henrissat B."/>
            <person name="Matheny P.B."/>
            <person name="Labbe J."/>
            <person name="Martin F.M."/>
        </authorList>
    </citation>
    <scope>NUCLEOTIDE SEQUENCE</scope>
    <source>
        <strain evidence="1">HHB10654</strain>
    </source>
</reference>
<accession>A0ACB8TH19</accession>
<evidence type="ECO:0000313" key="1">
    <source>
        <dbReference type="EMBL" id="KAI0067680.1"/>
    </source>
</evidence>
<proteinExistence type="predicted"/>
<dbReference type="Proteomes" id="UP000814140">
    <property type="component" value="Unassembled WGS sequence"/>
</dbReference>
<keyword evidence="2" id="KW-1185">Reference proteome</keyword>
<reference evidence="1" key="1">
    <citation type="submission" date="2021-03" db="EMBL/GenBank/DDBJ databases">
        <authorList>
            <consortium name="DOE Joint Genome Institute"/>
            <person name="Ahrendt S."/>
            <person name="Looney B.P."/>
            <person name="Miyauchi S."/>
            <person name="Morin E."/>
            <person name="Drula E."/>
            <person name="Courty P.E."/>
            <person name="Chicoki N."/>
            <person name="Fauchery L."/>
            <person name="Kohler A."/>
            <person name="Kuo A."/>
            <person name="Labutti K."/>
            <person name="Pangilinan J."/>
            <person name="Lipzen A."/>
            <person name="Riley R."/>
            <person name="Andreopoulos W."/>
            <person name="He G."/>
            <person name="Johnson J."/>
            <person name="Barry K.W."/>
            <person name="Grigoriev I.V."/>
            <person name="Nagy L."/>
            <person name="Hibbett D."/>
            <person name="Henrissat B."/>
            <person name="Matheny P.B."/>
            <person name="Labbe J."/>
            <person name="Martin F."/>
        </authorList>
    </citation>
    <scope>NUCLEOTIDE SEQUENCE</scope>
    <source>
        <strain evidence="1">HHB10654</strain>
    </source>
</reference>
<comment type="caution">
    <text evidence="1">The sequence shown here is derived from an EMBL/GenBank/DDBJ whole genome shotgun (WGS) entry which is preliminary data.</text>
</comment>
<protein>
    <submittedName>
        <fullName evidence="1">Uncharacterized protein</fullName>
    </submittedName>
</protein>
<gene>
    <name evidence="1" type="ORF">BV25DRAFT_1819089</name>
</gene>
<organism evidence="1 2">
    <name type="scientific">Artomyces pyxidatus</name>
    <dbReference type="NCBI Taxonomy" id="48021"/>
    <lineage>
        <taxon>Eukaryota</taxon>
        <taxon>Fungi</taxon>
        <taxon>Dikarya</taxon>
        <taxon>Basidiomycota</taxon>
        <taxon>Agaricomycotina</taxon>
        <taxon>Agaricomycetes</taxon>
        <taxon>Russulales</taxon>
        <taxon>Auriscalpiaceae</taxon>
        <taxon>Artomyces</taxon>
    </lineage>
</organism>
<sequence>MPLLIPAIISNASRPNHSFVVLESSIAQSCLPLLRAIIKQQDANKRVLLFNFLYPPSYLVDEPAREGLQIVEGRIPGYSDDWTDPHELILNAVNQAPEGPLNVIIDSADTLCTDLNSPSKAYALVASVLALVRSRPSSRLILHILSPSPLLPLLLLPRLSSNLTHLIAHPPVLLTHLTTAHLTPPPPLTPPARFFRVFSPLTARAWEVEHLVFGSGGDGAGGDDAVVEVLVRVPPAGEKRRGVERVLEGWAAARGACALGELESLKKLWVRKVVDEAAPDPTQNLSFNLNLTPEQQQARAQVPLPYVHEGKTPGVPPTSTAAIFYDPDSADDIDDDDPDEDLDI</sequence>
<evidence type="ECO:0000313" key="2">
    <source>
        <dbReference type="Proteomes" id="UP000814140"/>
    </source>
</evidence>